<sequence length="446" mass="49173">MAHPSPYPYLTNRERQLIALPSGPIELPKETAYTLIGVYPATSNEVNHLRVASGVVNNNDTVTKTALRTTFNCKEPNCTYRMMSLRNADEVAMFEKGEHNHVVKPTAWKPKPINDPATIDATIDEVIERMRFDGDSDADGPDISKGSVGASSNVENAADPVAIEATIDTVIERMRNAGKNNGNTVEDNRSNVEKAAAVPAPSKAPQQPTARGMGKRHWKQNCRTPWKFRTPFGNFADLVDCLMAQGATPYRSPYMQNGKVKRLYRCGKCNYFGLSLRDPSASKPCMLYETRIHCHDVVEVDPKHRHLYFEVPDELNSDDKATDHDETVDAMEVDAPLRGKKPLVDYPDSDDAMDVDASSNDAPKAADSTDSHLADKTAAANAPNGGTEATVAVPDGPVIEVEYHPPHGALSVWMDRLRRLQDAVDEFVDETRTVRRERKAGSSTDL</sequence>
<feature type="region of interest" description="Disordered" evidence="1">
    <location>
        <begin position="195"/>
        <end position="216"/>
    </location>
</feature>
<feature type="region of interest" description="Disordered" evidence="1">
    <location>
        <begin position="133"/>
        <end position="152"/>
    </location>
</feature>
<feature type="region of interest" description="Disordered" evidence="1">
    <location>
        <begin position="329"/>
        <end position="390"/>
    </location>
</feature>
<name>A0A7E4VNY7_PANRE</name>
<feature type="compositionally biased region" description="Low complexity" evidence="1">
    <location>
        <begin position="195"/>
        <end position="208"/>
    </location>
</feature>
<accession>A0A7E4VNY7</accession>
<proteinExistence type="predicted"/>
<evidence type="ECO:0000313" key="3">
    <source>
        <dbReference type="WBParaSite" id="Pan_g23130.t1"/>
    </source>
</evidence>
<reference evidence="3" key="2">
    <citation type="submission" date="2020-10" db="UniProtKB">
        <authorList>
            <consortium name="WormBaseParasite"/>
        </authorList>
    </citation>
    <scope>IDENTIFICATION</scope>
</reference>
<keyword evidence="2" id="KW-1185">Reference proteome</keyword>
<organism evidence="2 3">
    <name type="scientific">Panagrellus redivivus</name>
    <name type="common">Microworm</name>
    <dbReference type="NCBI Taxonomy" id="6233"/>
    <lineage>
        <taxon>Eukaryota</taxon>
        <taxon>Metazoa</taxon>
        <taxon>Ecdysozoa</taxon>
        <taxon>Nematoda</taxon>
        <taxon>Chromadorea</taxon>
        <taxon>Rhabditida</taxon>
        <taxon>Tylenchina</taxon>
        <taxon>Panagrolaimomorpha</taxon>
        <taxon>Panagrolaimoidea</taxon>
        <taxon>Panagrolaimidae</taxon>
        <taxon>Panagrellus</taxon>
    </lineage>
</organism>
<dbReference type="Proteomes" id="UP000492821">
    <property type="component" value="Unassembled WGS sequence"/>
</dbReference>
<protein>
    <submittedName>
        <fullName evidence="3">FLYWCH-type domain-containing protein</fullName>
    </submittedName>
</protein>
<evidence type="ECO:0000313" key="2">
    <source>
        <dbReference type="Proteomes" id="UP000492821"/>
    </source>
</evidence>
<reference evidence="2" key="1">
    <citation type="journal article" date="2013" name="Genetics">
        <title>The draft genome and transcriptome of Panagrellus redivivus are shaped by the harsh demands of a free-living lifestyle.</title>
        <authorList>
            <person name="Srinivasan J."/>
            <person name="Dillman A.R."/>
            <person name="Macchietto M.G."/>
            <person name="Heikkinen L."/>
            <person name="Lakso M."/>
            <person name="Fracchia K.M."/>
            <person name="Antoshechkin I."/>
            <person name="Mortazavi A."/>
            <person name="Wong G."/>
            <person name="Sternberg P.W."/>
        </authorList>
    </citation>
    <scope>NUCLEOTIDE SEQUENCE [LARGE SCALE GENOMIC DNA]</scope>
    <source>
        <strain evidence="2">MT8872</strain>
    </source>
</reference>
<dbReference type="AlphaFoldDB" id="A0A7E4VNY7"/>
<dbReference type="WBParaSite" id="Pan_g23130.t1">
    <property type="protein sequence ID" value="Pan_g23130.t1"/>
    <property type="gene ID" value="Pan_g23130"/>
</dbReference>
<evidence type="ECO:0000256" key="1">
    <source>
        <dbReference type="SAM" id="MobiDB-lite"/>
    </source>
</evidence>